<reference evidence="3" key="1">
    <citation type="submission" date="2013-11" db="EMBL/GenBank/DDBJ databases">
        <title>Genome sequence of the fusiform rust pathogen reveals effectors for host alternation and coevolution with pine.</title>
        <authorList>
            <consortium name="DOE Joint Genome Institute"/>
            <person name="Smith K."/>
            <person name="Pendleton A."/>
            <person name="Kubisiak T."/>
            <person name="Anderson C."/>
            <person name="Salamov A."/>
            <person name="Aerts A."/>
            <person name="Riley R."/>
            <person name="Clum A."/>
            <person name="Lindquist E."/>
            <person name="Ence D."/>
            <person name="Campbell M."/>
            <person name="Kronenberg Z."/>
            <person name="Feau N."/>
            <person name="Dhillon B."/>
            <person name="Hamelin R."/>
            <person name="Burleigh J."/>
            <person name="Smith J."/>
            <person name="Yandell M."/>
            <person name="Nelson C."/>
            <person name="Grigoriev I."/>
            <person name="Davis J."/>
        </authorList>
    </citation>
    <scope>NUCLEOTIDE SEQUENCE</scope>
    <source>
        <strain evidence="3">G11</strain>
    </source>
</reference>
<sequence>MSNSDLDHAHEPDRLLQSELESIKNVLIRPTSPISIDDPVHPDQLFWNRPGPSPIRTLTRHSNRSSPALRQVTPIKQAVPPLPTADDLHLDRLRLVDQSFTPPVRNQSQQSQPQDSDKIPSVDTNLTSQSSSVHSIDLDSRSSQSIGRDTISSRPSLSSFPTNQDGVPSPSEDPTTSSYYVRRDSANSQRSISLKLGDSSEKTQIIDLYDHRPTSTSSLPVMTNSGSTEGQAVTADPAHAPSNASENPQQPTKASEEDLQEGYGGMIRSASSSHSGKPHGSFQSASDKPPHEHAHQHPAHVIAGPTSQRHAGPGPTHEYTSSQSQPQPPITPSGYNHPGEPPTTVYRPHYQPYPGHHMDPSSQSYTPHQAPLYANQSHGGNFAHAHPPNVSTSSFVSNPAYAAHPPRPSSSLSQHQLRGVPSGQPGPAFYNPAQAQRPFYQAPPPNHIGIAHQPQQTYGPPAPYGGPGGYADPYAHQQASRGGPTTAGPYAPPPTPQGSFMPGAGLSRSGTSMSNLSTNSRSTPRPVTNAPKPGPTITKASIDEYRNRIKSDPDPEAHFNFAKFLIEAAKKLASGGAAGDDKAIKKYRDSLLSESLKLIKKLATQGIGLGKPAYSDAQFFLANCLGNGSLGLQVDHEKAYNLYVQASKQNHGAATYRTAVCNELGAGTRKDPARAVLFYRKASALGDTAGMYKLGLILLNGTLGQQRNPQEALLWLKRAAQQADEDNPHALHELAQIYENPPVVSIPTTTNEKNGTQKIRGPIVLLLQRDESYARELYTQAAQLGYPPSQNRLGACYEYGALTCPVDPRRSIGWYTKAAEKGDAESELALSGWYLTGSEGVLKQSDSEAYLWARRAANKGLPKAEYAVGYYSEVGIGVKQDLDEAKRWYMRAATNKNKRAMQRLTELKKLGAQKPGKKQARPTRDQAASECVIF</sequence>
<dbReference type="PANTHER" id="PTHR46430">
    <property type="entry name" value="PROTEIN SKT5-RELATED"/>
    <property type="match status" value="1"/>
</dbReference>
<comment type="caution">
    <text evidence="3">The sequence shown here is derived from an EMBL/GenBank/DDBJ whole genome shotgun (WGS) entry which is preliminary data.</text>
</comment>
<proteinExistence type="predicted"/>
<organism evidence="3 4">
    <name type="scientific">Cronartium quercuum f. sp. fusiforme G11</name>
    <dbReference type="NCBI Taxonomy" id="708437"/>
    <lineage>
        <taxon>Eukaryota</taxon>
        <taxon>Fungi</taxon>
        <taxon>Dikarya</taxon>
        <taxon>Basidiomycota</taxon>
        <taxon>Pucciniomycotina</taxon>
        <taxon>Pucciniomycetes</taxon>
        <taxon>Pucciniales</taxon>
        <taxon>Coleosporiaceae</taxon>
        <taxon>Cronartium</taxon>
    </lineage>
</organism>
<evidence type="ECO:0000256" key="1">
    <source>
        <dbReference type="ARBA" id="ARBA00022737"/>
    </source>
</evidence>
<dbReference type="AlphaFoldDB" id="A0A9P6NQ69"/>
<evidence type="ECO:0008006" key="5">
    <source>
        <dbReference type="Google" id="ProtNLM"/>
    </source>
</evidence>
<dbReference type="SUPFAM" id="SSF81901">
    <property type="entry name" value="HCP-like"/>
    <property type="match status" value="2"/>
</dbReference>
<feature type="compositionally biased region" description="Polar residues" evidence="2">
    <location>
        <begin position="141"/>
        <end position="179"/>
    </location>
</feature>
<dbReference type="EMBL" id="MU167226">
    <property type="protein sequence ID" value="KAG0149652.1"/>
    <property type="molecule type" value="Genomic_DNA"/>
</dbReference>
<dbReference type="Pfam" id="PF08238">
    <property type="entry name" value="Sel1"/>
    <property type="match status" value="7"/>
</dbReference>
<feature type="compositionally biased region" description="Polar residues" evidence="2">
    <location>
        <begin position="508"/>
        <end position="526"/>
    </location>
</feature>
<dbReference type="InterPro" id="IPR051726">
    <property type="entry name" value="Chitin_Synth_Reg"/>
</dbReference>
<keyword evidence="1" id="KW-0677">Repeat</keyword>
<name>A0A9P6NQ69_9BASI</name>
<feature type="region of interest" description="Disordered" evidence="2">
    <location>
        <begin position="100"/>
        <end position="541"/>
    </location>
</feature>
<accession>A0A9P6NQ69</accession>
<protein>
    <recommendedName>
        <fullName evidence="5">HCP-like protein</fullName>
    </recommendedName>
</protein>
<dbReference type="SMART" id="SM00671">
    <property type="entry name" value="SEL1"/>
    <property type="match status" value="6"/>
</dbReference>
<dbReference type="InterPro" id="IPR011990">
    <property type="entry name" value="TPR-like_helical_dom_sf"/>
</dbReference>
<dbReference type="PANTHER" id="PTHR46430:SF3">
    <property type="entry name" value="ACTIVATOR OF C KINASE PROTEIN 1"/>
    <property type="match status" value="1"/>
</dbReference>
<feature type="compositionally biased region" description="Polar residues" evidence="2">
    <location>
        <begin position="214"/>
        <end position="231"/>
    </location>
</feature>
<dbReference type="Proteomes" id="UP000886653">
    <property type="component" value="Unassembled WGS sequence"/>
</dbReference>
<feature type="compositionally biased region" description="Polar residues" evidence="2">
    <location>
        <begin position="122"/>
        <end position="134"/>
    </location>
</feature>
<dbReference type="Gene3D" id="1.25.40.10">
    <property type="entry name" value="Tetratricopeptide repeat domain"/>
    <property type="match status" value="2"/>
</dbReference>
<feature type="compositionally biased region" description="Polar residues" evidence="2">
    <location>
        <begin position="242"/>
        <end position="253"/>
    </location>
</feature>
<evidence type="ECO:0000256" key="2">
    <source>
        <dbReference type="SAM" id="MobiDB-lite"/>
    </source>
</evidence>
<evidence type="ECO:0000313" key="3">
    <source>
        <dbReference type="EMBL" id="KAG0149652.1"/>
    </source>
</evidence>
<dbReference type="InterPro" id="IPR006597">
    <property type="entry name" value="Sel1-like"/>
</dbReference>
<feature type="region of interest" description="Disordered" evidence="2">
    <location>
        <begin position="30"/>
        <end position="84"/>
    </location>
</feature>
<evidence type="ECO:0000313" key="4">
    <source>
        <dbReference type="Proteomes" id="UP000886653"/>
    </source>
</evidence>
<dbReference type="OrthoDB" id="272077at2759"/>
<keyword evidence="4" id="KW-1185">Reference proteome</keyword>
<gene>
    <name evidence="3" type="ORF">CROQUDRAFT_104986</name>
</gene>
<feature type="compositionally biased region" description="Polar residues" evidence="2">
    <location>
        <begin position="269"/>
        <end position="286"/>
    </location>
</feature>